<dbReference type="Proteomes" id="UP000245728">
    <property type="component" value="Chromosome"/>
</dbReference>
<protein>
    <recommendedName>
        <fullName evidence="3 5">Regulatory protein RecX</fullName>
    </recommendedName>
</protein>
<evidence type="ECO:0000256" key="3">
    <source>
        <dbReference type="ARBA" id="ARBA00018111"/>
    </source>
</evidence>
<evidence type="ECO:0000259" key="7">
    <source>
        <dbReference type="Pfam" id="PF21981"/>
    </source>
</evidence>
<dbReference type="InterPro" id="IPR036388">
    <property type="entry name" value="WH-like_DNA-bd_sf"/>
</dbReference>
<keyword evidence="9" id="KW-1185">Reference proteome</keyword>
<dbReference type="InterPro" id="IPR053925">
    <property type="entry name" value="RecX_HTH_3rd"/>
</dbReference>
<gene>
    <name evidence="5" type="primary">recX</name>
    <name evidence="8" type="ORF">HMF8227_02060</name>
</gene>
<dbReference type="EMBL" id="CP029347">
    <property type="protein sequence ID" value="AWL12521.1"/>
    <property type="molecule type" value="Genomic_DNA"/>
</dbReference>
<feature type="domain" description="RecX second three-helical" evidence="6">
    <location>
        <begin position="55"/>
        <end position="94"/>
    </location>
</feature>
<comment type="function">
    <text evidence="5">Modulates RecA activity.</text>
</comment>
<dbReference type="GO" id="GO:0005737">
    <property type="term" value="C:cytoplasm"/>
    <property type="evidence" value="ECO:0007669"/>
    <property type="project" value="UniProtKB-SubCell"/>
</dbReference>
<accession>A0A2S2E4E2</accession>
<reference evidence="8 9" key="1">
    <citation type="submission" date="2018-05" db="EMBL/GenBank/DDBJ databases">
        <title>Salinimonas sp. HMF8227 Genome sequencing and assembly.</title>
        <authorList>
            <person name="Kang H."/>
            <person name="Kang J."/>
            <person name="Cha I."/>
            <person name="Kim H."/>
            <person name="Joh K."/>
        </authorList>
    </citation>
    <scope>NUCLEOTIDE SEQUENCE [LARGE SCALE GENOMIC DNA]</scope>
    <source>
        <strain evidence="8 9">HMF8227</strain>
    </source>
</reference>
<dbReference type="InterPro" id="IPR053924">
    <property type="entry name" value="RecX_HTH_2nd"/>
</dbReference>
<name>A0A2S2E4E2_9ALTE</name>
<dbReference type="InterPro" id="IPR003783">
    <property type="entry name" value="Regulatory_RecX"/>
</dbReference>
<dbReference type="HAMAP" id="MF_01114">
    <property type="entry name" value="RecX"/>
    <property type="match status" value="1"/>
</dbReference>
<proteinExistence type="inferred from homology"/>
<evidence type="ECO:0000313" key="9">
    <source>
        <dbReference type="Proteomes" id="UP000245728"/>
    </source>
</evidence>
<dbReference type="Pfam" id="PF21981">
    <property type="entry name" value="RecX_HTH3"/>
    <property type="match status" value="1"/>
</dbReference>
<dbReference type="Pfam" id="PF02631">
    <property type="entry name" value="RecX_HTH2"/>
    <property type="match status" value="1"/>
</dbReference>
<comment type="subcellular location">
    <subcellularLocation>
        <location evidence="1 5">Cytoplasm</location>
    </subcellularLocation>
</comment>
<organism evidence="8 9">
    <name type="scientific">Saliniradius amylolyticus</name>
    <dbReference type="NCBI Taxonomy" id="2183582"/>
    <lineage>
        <taxon>Bacteria</taxon>
        <taxon>Pseudomonadati</taxon>
        <taxon>Pseudomonadota</taxon>
        <taxon>Gammaproteobacteria</taxon>
        <taxon>Alteromonadales</taxon>
        <taxon>Alteromonadaceae</taxon>
        <taxon>Saliniradius</taxon>
    </lineage>
</organism>
<dbReference type="Gene3D" id="1.10.10.10">
    <property type="entry name" value="Winged helix-like DNA-binding domain superfamily/Winged helix DNA-binding domain"/>
    <property type="match status" value="3"/>
</dbReference>
<feature type="domain" description="RecX third three-helical" evidence="7">
    <location>
        <begin position="101"/>
        <end position="145"/>
    </location>
</feature>
<comment type="similarity">
    <text evidence="2 5">Belongs to the RecX family.</text>
</comment>
<evidence type="ECO:0000256" key="2">
    <source>
        <dbReference type="ARBA" id="ARBA00009695"/>
    </source>
</evidence>
<dbReference type="PANTHER" id="PTHR33602">
    <property type="entry name" value="REGULATORY PROTEIN RECX FAMILY PROTEIN"/>
    <property type="match status" value="1"/>
</dbReference>
<evidence type="ECO:0000256" key="5">
    <source>
        <dbReference type="HAMAP-Rule" id="MF_01114"/>
    </source>
</evidence>
<evidence type="ECO:0000313" key="8">
    <source>
        <dbReference type="EMBL" id="AWL12521.1"/>
    </source>
</evidence>
<evidence type="ECO:0000256" key="1">
    <source>
        <dbReference type="ARBA" id="ARBA00004496"/>
    </source>
</evidence>
<dbReference type="PANTHER" id="PTHR33602:SF1">
    <property type="entry name" value="REGULATORY PROTEIN RECX FAMILY PROTEIN"/>
    <property type="match status" value="1"/>
</dbReference>
<keyword evidence="4 5" id="KW-0963">Cytoplasm</keyword>
<sequence length="151" mass="18292">MTDSERSIIVNLLTRLLARREHGRSELVRKCQQRELDMTLVHRVLDEFAEQGLQSDARFAESFVRQRYNNGYGERRIEAELRQKQVEDAYIRQAFSELEGDWFEAARVVYRRKYANPIQDQKDRFKRLRFMQYRGFTQEQTRYAMEDAENE</sequence>
<dbReference type="AlphaFoldDB" id="A0A2S2E4E2"/>
<dbReference type="KEGG" id="salh:HMF8227_02060"/>
<evidence type="ECO:0000256" key="4">
    <source>
        <dbReference type="ARBA" id="ARBA00022490"/>
    </source>
</evidence>
<evidence type="ECO:0000259" key="6">
    <source>
        <dbReference type="Pfam" id="PF02631"/>
    </source>
</evidence>
<dbReference type="GO" id="GO:0006282">
    <property type="term" value="P:regulation of DNA repair"/>
    <property type="evidence" value="ECO:0007669"/>
    <property type="project" value="UniProtKB-UniRule"/>
</dbReference>
<dbReference type="OrthoDB" id="7066780at2"/>